<proteinExistence type="inferred from homology"/>
<protein>
    <recommendedName>
        <fullName evidence="6">NlpC/P60 domain-containing protein</fullName>
    </recommendedName>
</protein>
<dbReference type="Gene3D" id="3.90.1720.10">
    <property type="entry name" value="endopeptidase domain like (from Nostoc punctiforme)"/>
    <property type="match status" value="1"/>
</dbReference>
<dbReference type="PANTHER" id="PTHR47359">
    <property type="entry name" value="PEPTIDOGLYCAN DL-ENDOPEPTIDASE CWLO"/>
    <property type="match status" value="1"/>
</dbReference>
<evidence type="ECO:0000313" key="8">
    <source>
        <dbReference type="Proteomes" id="UP000266886"/>
    </source>
</evidence>
<dbReference type="PROSITE" id="PS51935">
    <property type="entry name" value="NLPC_P60"/>
    <property type="match status" value="1"/>
</dbReference>
<dbReference type="Proteomes" id="UP000266886">
    <property type="component" value="Unassembled WGS sequence"/>
</dbReference>
<dbReference type="InterPro" id="IPR038765">
    <property type="entry name" value="Papain-like_cys_pep_sf"/>
</dbReference>
<dbReference type="RefSeq" id="WP_122084747.1">
    <property type="nucleotide sequence ID" value="NZ_CBCRWO010000004.1"/>
</dbReference>
<keyword evidence="2" id="KW-0645">Protease</keyword>
<evidence type="ECO:0000256" key="1">
    <source>
        <dbReference type="ARBA" id="ARBA00007074"/>
    </source>
</evidence>
<dbReference type="EMBL" id="RDRE01000001">
    <property type="protein sequence ID" value="RMD20772.1"/>
    <property type="molecule type" value="Genomic_DNA"/>
</dbReference>
<accession>A0ABX9UMR8</accession>
<name>A0ABX9UMR8_9CORY</name>
<sequence length="365" mass="37170">MTTATPSPLTAFAQHPTFTAVRDTARGSCIDPLYAATKIFASCPEIFPTLPPFSTPQFAAFDPLASVVGADAGRYRDAVTALTEQRDEISDIVVTGTTLVATAVGELVDTAISMVRNASAAAAAAAVGGPLAQLSAAAPVVITGLLKAGAILETLGNDLDGLADRLNQTTLAMHAREALVASPVAQEAQRTLGELVDRSPLAAIRPTATPVPETRPAAQPVAASVGGGEPGPAGDATPPELGEPVSPASPASTAGSAAVQAAKSQIGTPYTWGGSQPGGFDCSGLTSWAYGQAGVDIPRTAAEQAVGQQVAYEDLQEGDLVVWDGHVAMYAGDGMMIEAGDPVQLNPVRTENIGMPFRGFWRPTA</sequence>
<feature type="domain" description="NlpC/P60" evidence="6">
    <location>
        <begin position="252"/>
        <end position="365"/>
    </location>
</feature>
<reference evidence="7 8" key="1">
    <citation type="submission" date="2018-10" db="EMBL/GenBank/DDBJ databases">
        <title>Whole genome sequence of Corynebacterium gottingense DSM 130494T.</title>
        <authorList>
            <person name="Bernier A.-M."/>
            <person name="Bernard K."/>
        </authorList>
    </citation>
    <scope>NUCLEOTIDE SEQUENCE [LARGE SCALE GENOMIC DNA]</scope>
    <source>
        <strain evidence="7 8">DSM 103494</strain>
    </source>
</reference>
<evidence type="ECO:0000256" key="3">
    <source>
        <dbReference type="ARBA" id="ARBA00022801"/>
    </source>
</evidence>
<evidence type="ECO:0000256" key="2">
    <source>
        <dbReference type="ARBA" id="ARBA00022670"/>
    </source>
</evidence>
<dbReference type="InterPro" id="IPR051794">
    <property type="entry name" value="PG_Endopeptidase_C40"/>
</dbReference>
<comment type="caution">
    <text evidence="7">The sequence shown here is derived from an EMBL/GenBank/DDBJ whole genome shotgun (WGS) entry which is preliminary data.</text>
</comment>
<evidence type="ECO:0000259" key="6">
    <source>
        <dbReference type="PROSITE" id="PS51935"/>
    </source>
</evidence>
<keyword evidence="3" id="KW-0378">Hydrolase</keyword>
<dbReference type="InterPro" id="IPR000064">
    <property type="entry name" value="NLP_P60_dom"/>
</dbReference>
<organism evidence="7 8">
    <name type="scientific">Corynebacterium gottingense</name>
    <dbReference type="NCBI Taxonomy" id="2041036"/>
    <lineage>
        <taxon>Bacteria</taxon>
        <taxon>Bacillati</taxon>
        <taxon>Actinomycetota</taxon>
        <taxon>Actinomycetes</taxon>
        <taxon>Mycobacteriales</taxon>
        <taxon>Corynebacteriaceae</taxon>
        <taxon>Corynebacterium</taxon>
    </lineage>
</organism>
<feature type="region of interest" description="Disordered" evidence="5">
    <location>
        <begin position="206"/>
        <end position="260"/>
    </location>
</feature>
<feature type="compositionally biased region" description="Low complexity" evidence="5">
    <location>
        <begin position="244"/>
        <end position="260"/>
    </location>
</feature>
<keyword evidence="8" id="KW-1185">Reference proteome</keyword>
<evidence type="ECO:0000313" key="7">
    <source>
        <dbReference type="EMBL" id="RMD20772.1"/>
    </source>
</evidence>
<evidence type="ECO:0000256" key="5">
    <source>
        <dbReference type="SAM" id="MobiDB-lite"/>
    </source>
</evidence>
<dbReference type="SUPFAM" id="SSF54001">
    <property type="entry name" value="Cysteine proteinases"/>
    <property type="match status" value="1"/>
</dbReference>
<gene>
    <name evidence="7" type="ORF">EAW56_01390</name>
</gene>
<evidence type="ECO:0000256" key="4">
    <source>
        <dbReference type="ARBA" id="ARBA00022807"/>
    </source>
</evidence>
<keyword evidence="4" id="KW-0788">Thiol protease</keyword>
<comment type="similarity">
    <text evidence="1">Belongs to the peptidase C40 family.</text>
</comment>
<dbReference type="PANTHER" id="PTHR47359:SF3">
    <property type="entry name" value="NLP_P60 DOMAIN-CONTAINING PROTEIN-RELATED"/>
    <property type="match status" value="1"/>
</dbReference>
<dbReference type="Pfam" id="PF00877">
    <property type="entry name" value="NLPC_P60"/>
    <property type="match status" value="1"/>
</dbReference>